<dbReference type="Gene3D" id="3.40.190.10">
    <property type="entry name" value="Periplasmic binding protein-like II"/>
    <property type="match status" value="2"/>
</dbReference>
<dbReference type="Pfam" id="PF13531">
    <property type="entry name" value="SBP_bac_11"/>
    <property type="match status" value="1"/>
</dbReference>
<dbReference type="EMBL" id="JAGGKT010000001">
    <property type="protein sequence ID" value="MBP1930568.1"/>
    <property type="molecule type" value="Genomic_DNA"/>
</dbReference>
<keyword evidence="2" id="KW-0479">Metal-binding</keyword>
<evidence type="ECO:0000256" key="2">
    <source>
        <dbReference type="ARBA" id="ARBA00022723"/>
    </source>
</evidence>
<dbReference type="PANTHER" id="PTHR30632">
    <property type="entry name" value="MOLYBDATE-BINDING PERIPLASMIC PROTEIN"/>
    <property type="match status" value="1"/>
</dbReference>
<feature type="chain" id="PRO_5046660042" evidence="4">
    <location>
        <begin position="18"/>
        <end position="265"/>
    </location>
</feature>
<dbReference type="SUPFAM" id="SSF53850">
    <property type="entry name" value="Periplasmic binding protein-like II"/>
    <property type="match status" value="1"/>
</dbReference>
<dbReference type="PROSITE" id="PS51257">
    <property type="entry name" value="PROKAR_LIPOPROTEIN"/>
    <property type="match status" value="1"/>
</dbReference>
<keyword evidence="3 4" id="KW-0732">Signal</keyword>
<dbReference type="InterPro" id="IPR050682">
    <property type="entry name" value="ModA/WtpA"/>
</dbReference>
<dbReference type="RefSeq" id="WP_209808633.1">
    <property type="nucleotide sequence ID" value="NZ_JAGGKT010000001.1"/>
</dbReference>
<dbReference type="PIRSF" id="PIRSF004846">
    <property type="entry name" value="ModA"/>
    <property type="match status" value="1"/>
</dbReference>
<accession>A0ABS4GJY1</accession>
<sequence>MRLIIRKFLLFTTIALMVGCSSTSKQSEAGQAPVELYVLAAASLADAMKELAPLYESSHPNQKIVISYGSSGTLQKQIEQGAPADLYFSAAKKQMDELLQKDLIDPQHTSNLLKNQLVLVVPKSTDLKIENFEDLQNPSIQKVAIGHPESVPAGTYAKEALTHLGLWNGLQPKLVFAKDVRQVLSYVETGNVEAGIVYQTDAARSEKVKLVVTADQNTHSPIVYPIGVTRNSEQPKEAQSLYQWLSEPEAASVFTKYGFEIVGDR</sequence>
<comment type="caution">
    <text evidence="5">The sequence shown here is derived from an EMBL/GenBank/DDBJ whole genome shotgun (WGS) entry which is preliminary data.</text>
</comment>
<keyword evidence="6" id="KW-1185">Reference proteome</keyword>
<feature type="signal peptide" evidence="4">
    <location>
        <begin position="1"/>
        <end position="17"/>
    </location>
</feature>
<evidence type="ECO:0000313" key="5">
    <source>
        <dbReference type="EMBL" id="MBP1930568.1"/>
    </source>
</evidence>
<evidence type="ECO:0000256" key="4">
    <source>
        <dbReference type="SAM" id="SignalP"/>
    </source>
</evidence>
<name>A0ABS4GJY1_9BACL</name>
<proteinExistence type="inferred from homology"/>
<evidence type="ECO:0000256" key="3">
    <source>
        <dbReference type="ARBA" id="ARBA00022729"/>
    </source>
</evidence>
<dbReference type="Proteomes" id="UP001519343">
    <property type="component" value="Unassembled WGS sequence"/>
</dbReference>
<reference evidence="5 6" key="1">
    <citation type="submission" date="2021-03" db="EMBL/GenBank/DDBJ databases">
        <title>Genomic Encyclopedia of Type Strains, Phase IV (KMG-IV): sequencing the most valuable type-strain genomes for metagenomic binning, comparative biology and taxonomic classification.</title>
        <authorList>
            <person name="Goeker M."/>
        </authorList>
    </citation>
    <scope>NUCLEOTIDE SEQUENCE [LARGE SCALE GENOMIC DNA]</scope>
    <source>
        <strain evidence="5 6">DSM 24738</strain>
    </source>
</reference>
<evidence type="ECO:0000313" key="6">
    <source>
        <dbReference type="Proteomes" id="UP001519343"/>
    </source>
</evidence>
<dbReference type="InterPro" id="IPR005950">
    <property type="entry name" value="ModA"/>
</dbReference>
<comment type="similarity">
    <text evidence="1">Belongs to the bacterial solute-binding protein ModA family.</text>
</comment>
<dbReference type="NCBIfam" id="TIGR01256">
    <property type="entry name" value="modA"/>
    <property type="match status" value="1"/>
</dbReference>
<dbReference type="CDD" id="cd13537">
    <property type="entry name" value="PBP2_YvgL_like"/>
    <property type="match status" value="1"/>
</dbReference>
<organism evidence="5 6">
    <name type="scientific">Ammoniphilus resinae</name>
    <dbReference type="NCBI Taxonomy" id="861532"/>
    <lineage>
        <taxon>Bacteria</taxon>
        <taxon>Bacillati</taxon>
        <taxon>Bacillota</taxon>
        <taxon>Bacilli</taxon>
        <taxon>Bacillales</taxon>
        <taxon>Paenibacillaceae</taxon>
        <taxon>Aneurinibacillus group</taxon>
        <taxon>Ammoniphilus</taxon>
    </lineage>
</organism>
<dbReference type="InterPro" id="IPR041879">
    <property type="entry name" value="YvgL-like_PBP2"/>
</dbReference>
<dbReference type="PANTHER" id="PTHR30632:SF0">
    <property type="entry name" value="SULFATE-BINDING PROTEIN"/>
    <property type="match status" value="1"/>
</dbReference>
<gene>
    <name evidence="5" type="ORF">J2Z37_000555</name>
</gene>
<protein>
    <submittedName>
        <fullName evidence="5">Molybdate transport system substrate-binding protein</fullName>
    </submittedName>
</protein>
<evidence type="ECO:0000256" key="1">
    <source>
        <dbReference type="ARBA" id="ARBA00009175"/>
    </source>
</evidence>